<dbReference type="InterPro" id="IPR027417">
    <property type="entry name" value="P-loop_NTPase"/>
</dbReference>
<dbReference type="GO" id="GO:0016887">
    <property type="term" value="F:ATP hydrolysis activity"/>
    <property type="evidence" value="ECO:0007669"/>
    <property type="project" value="InterPro"/>
</dbReference>
<keyword evidence="4 6" id="KW-0067">ATP-binding</keyword>
<keyword evidence="7" id="KW-1185">Reference proteome</keyword>
<organism evidence="6 7">
    <name type="scientific">Paenibacillus pinisoli</name>
    <dbReference type="NCBI Taxonomy" id="1276110"/>
    <lineage>
        <taxon>Bacteria</taxon>
        <taxon>Bacillati</taxon>
        <taxon>Bacillota</taxon>
        <taxon>Bacilli</taxon>
        <taxon>Bacillales</taxon>
        <taxon>Paenibacillaceae</taxon>
        <taxon>Paenibacillus</taxon>
    </lineage>
</organism>
<dbReference type="SUPFAM" id="SSF52540">
    <property type="entry name" value="P-loop containing nucleoside triphosphate hydrolases"/>
    <property type="match status" value="1"/>
</dbReference>
<evidence type="ECO:0000256" key="2">
    <source>
        <dbReference type="ARBA" id="ARBA00022448"/>
    </source>
</evidence>
<dbReference type="SMART" id="SM00382">
    <property type="entry name" value="AAA"/>
    <property type="match status" value="1"/>
</dbReference>
<evidence type="ECO:0000256" key="1">
    <source>
        <dbReference type="ARBA" id="ARBA00005417"/>
    </source>
</evidence>
<dbReference type="GO" id="GO:0005524">
    <property type="term" value="F:ATP binding"/>
    <property type="evidence" value="ECO:0007669"/>
    <property type="project" value="UniProtKB-KW"/>
</dbReference>
<keyword evidence="3" id="KW-0547">Nucleotide-binding</keyword>
<dbReference type="EMBL" id="QXQB01000004">
    <property type="protein sequence ID" value="RJX37923.1"/>
    <property type="molecule type" value="Genomic_DNA"/>
</dbReference>
<proteinExistence type="inferred from homology"/>
<dbReference type="OrthoDB" id="9804819at2"/>
<dbReference type="Pfam" id="PF00005">
    <property type="entry name" value="ABC_tran"/>
    <property type="match status" value="1"/>
</dbReference>
<evidence type="ECO:0000259" key="5">
    <source>
        <dbReference type="PROSITE" id="PS50893"/>
    </source>
</evidence>
<dbReference type="PROSITE" id="PS50893">
    <property type="entry name" value="ABC_TRANSPORTER_2"/>
    <property type="match status" value="1"/>
</dbReference>
<dbReference type="InterPro" id="IPR003439">
    <property type="entry name" value="ABC_transporter-like_ATP-bd"/>
</dbReference>
<evidence type="ECO:0000313" key="7">
    <source>
        <dbReference type="Proteomes" id="UP000267798"/>
    </source>
</evidence>
<dbReference type="Proteomes" id="UP000267798">
    <property type="component" value="Unassembled WGS sequence"/>
</dbReference>
<name>A0A3A6PPQ5_9BACL</name>
<reference evidence="6 7" key="1">
    <citation type="submission" date="2018-09" db="EMBL/GenBank/DDBJ databases">
        <title>Paenibacillus aracenensis nov. sp. isolated from a cave in southern Spain.</title>
        <authorList>
            <person name="Jurado V."/>
            <person name="Gutierrez-Patricio S."/>
            <person name="Gonzalez-Pimentel J.L."/>
            <person name="Miller A.Z."/>
            <person name="Laiz L."/>
            <person name="Saiz-Jimenez C."/>
        </authorList>
    </citation>
    <scope>NUCLEOTIDE SEQUENCE [LARGE SCALE GENOMIC DNA]</scope>
    <source>
        <strain evidence="6 7">JCM 19203</strain>
    </source>
</reference>
<sequence length="308" mass="34393">MSEAIIEVSQLTKQFKSKIAVNKADFKIGKGEIFGLIGQNGAGKSTLLKMIAGLMYPTSGEIKLFNRTMKDSHPYFERIGILIENAGLFPHYNAYENLDLIAISYGLTNRKSHINKLLKLVGLDVSNKSKVKNYSMGMKQRLGIAAALIGSPDVLILDEPINGLDPQGISEIRRMILELNKAGMTIIISSHILEELSKIATQYAILHQGEVIEHHSREQLLLQCEDRIEIEVEKASWAVPILEQNLNINHYKVIGEHVVYIYDSHIETQHIIKSLVENGVMVHSITKHKQSLEQYFLARTGSGGGSHD</sequence>
<protein>
    <submittedName>
        <fullName evidence="6">ABC transporter ATP-binding protein</fullName>
    </submittedName>
</protein>
<comment type="similarity">
    <text evidence="1">Belongs to the ABC transporter superfamily.</text>
</comment>
<evidence type="ECO:0000313" key="6">
    <source>
        <dbReference type="EMBL" id="RJX37923.1"/>
    </source>
</evidence>
<comment type="caution">
    <text evidence="6">The sequence shown here is derived from an EMBL/GenBank/DDBJ whole genome shotgun (WGS) entry which is preliminary data.</text>
</comment>
<dbReference type="Gene3D" id="3.40.50.300">
    <property type="entry name" value="P-loop containing nucleotide triphosphate hydrolases"/>
    <property type="match status" value="1"/>
</dbReference>
<dbReference type="PANTHER" id="PTHR43335">
    <property type="entry name" value="ABC TRANSPORTER, ATP-BINDING PROTEIN"/>
    <property type="match status" value="1"/>
</dbReference>
<dbReference type="PANTHER" id="PTHR43335:SF8">
    <property type="entry name" value="ABC TRANSPORTER, ATP-BINDING PROTEIN"/>
    <property type="match status" value="1"/>
</dbReference>
<evidence type="ECO:0000256" key="3">
    <source>
        <dbReference type="ARBA" id="ARBA00022741"/>
    </source>
</evidence>
<accession>A0A3A6PPQ5</accession>
<gene>
    <name evidence="6" type="ORF">D3P09_17720</name>
</gene>
<feature type="domain" description="ABC transporter" evidence="5">
    <location>
        <begin position="6"/>
        <end position="233"/>
    </location>
</feature>
<evidence type="ECO:0000256" key="4">
    <source>
        <dbReference type="ARBA" id="ARBA00022840"/>
    </source>
</evidence>
<dbReference type="InterPro" id="IPR003593">
    <property type="entry name" value="AAA+_ATPase"/>
</dbReference>
<dbReference type="AlphaFoldDB" id="A0A3A6PPQ5"/>
<keyword evidence="2" id="KW-0813">Transport</keyword>
<dbReference type="RefSeq" id="WP_120112697.1">
    <property type="nucleotide sequence ID" value="NZ_QXQB01000004.1"/>
</dbReference>